<dbReference type="STRING" id="869754.A0A1A0HJ93"/>
<dbReference type="Pfam" id="PF05047">
    <property type="entry name" value="L51_S25_CI-B8"/>
    <property type="match status" value="1"/>
</dbReference>
<dbReference type="Proteomes" id="UP000092555">
    <property type="component" value="Unassembled WGS sequence"/>
</dbReference>
<evidence type="ECO:0000256" key="1">
    <source>
        <dbReference type="ARBA" id="ARBA00004173"/>
    </source>
</evidence>
<dbReference type="OrthoDB" id="1696305at2759"/>
<gene>
    <name evidence="4" type="ORF">METBIDRAFT_30437</name>
</gene>
<evidence type="ECO:0000313" key="5">
    <source>
        <dbReference type="Proteomes" id="UP000092555"/>
    </source>
</evidence>
<evidence type="ECO:0000256" key="2">
    <source>
        <dbReference type="ARBA" id="ARBA00023128"/>
    </source>
</evidence>
<dbReference type="GO" id="GO:0005739">
    <property type="term" value="C:mitochondrion"/>
    <property type="evidence" value="ECO:0007669"/>
    <property type="project" value="UniProtKB-SubCell"/>
</dbReference>
<protein>
    <recommendedName>
        <fullName evidence="3">Ribosomal protein/NADH dehydrogenase domain-containing protein</fullName>
    </recommendedName>
</protein>
<dbReference type="GeneID" id="30028612"/>
<feature type="domain" description="Ribosomal protein/NADH dehydrogenase" evidence="3">
    <location>
        <begin position="5"/>
        <end position="87"/>
    </location>
</feature>
<name>A0A1A0HJ93_9ASCO</name>
<dbReference type="EMBL" id="LXTC01000001">
    <property type="protein sequence ID" value="OBA24085.1"/>
    <property type="molecule type" value="Genomic_DNA"/>
</dbReference>
<evidence type="ECO:0000259" key="3">
    <source>
        <dbReference type="SMART" id="SM00916"/>
    </source>
</evidence>
<dbReference type="RefSeq" id="XP_018714566.1">
    <property type="nucleotide sequence ID" value="XM_018855636.1"/>
</dbReference>
<organism evidence="4 5">
    <name type="scientific">Metschnikowia bicuspidata var. bicuspidata NRRL YB-4993</name>
    <dbReference type="NCBI Taxonomy" id="869754"/>
    <lineage>
        <taxon>Eukaryota</taxon>
        <taxon>Fungi</taxon>
        <taxon>Dikarya</taxon>
        <taxon>Ascomycota</taxon>
        <taxon>Saccharomycotina</taxon>
        <taxon>Pichiomycetes</taxon>
        <taxon>Metschnikowiaceae</taxon>
        <taxon>Metschnikowia</taxon>
    </lineage>
</organism>
<proteinExistence type="predicted"/>
<dbReference type="SMART" id="SM00916">
    <property type="entry name" value="L51_S25_CI-B8"/>
    <property type="match status" value="1"/>
</dbReference>
<dbReference type="AlphaFoldDB" id="A0A1A0HJ93"/>
<sequence>MIMLKIAQRRSIGLNHFWKWNLPTLKFHNENIDFVVTRIQPETDEDYPKIPSAIFVHKAGDKMTRVECNGKTHEWILKNLVSATGATRVPVEDIPHIPLPKVRLQ</sequence>
<comment type="caution">
    <text evidence="4">The sequence shown here is derived from an EMBL/GenBank/DDBJ whole genome shotgun (WGS) entry which is preliminary data.</text>
</comment>
<keyword evidence="5" id="KW-1185">Reference proteome</keyword>
<accession>A0A1A0HJ93</accession>
<dbReference type="InterPro" id="IPR007741">
    <property type="entry name" value="Ribosomal_mL43/mS25/NADH_DH"/>
</dbReference>
<keyword evidence="2" id="KW-0496">Mitochondrion</keyword>
<evidence type="ECO:0000313" key="4">
    <source>
        <dbReference type="EMBL" id="OBA24085.1"/>
    </source>
</evidence>
<reference evidence="4 5" key="1">
    <citation type="submission" date="2016-05" db="EMBL/GenBank/DDBJ databases">
        <title>Comparative genomics of biotechnologically important yeasts.</title>
        <authorList>
            <consortium name="DOE Joint Genome Institute"/>
            <person name="Riley R."/>
            <person name="Haridas S."/>
            <person name="Wolfe K.H."/>
            <person name="Lopes M.R."/>
            <person name="Hittinger C.T."/>
            <person name="Goker M."/>
            <person name="Salamov A."/>
            <person name="Wisecaver J."/>
            <person name="Long T.M."/>
            <person name="Aerts A.L."/>
            <person name="Barry K."/>
            <person name="Choi C."/>
            <person name="Clum A."/>
            <person name="Coughlan A.Y."/>
            <person name="Deshpande S."/>
            <person name="Douglass A.P."/>
            <person name="Hanson S.J."/>
            <person name="Klenk H.-P."/>
            <person name="LaButti K."/>
            <person name="Lapidus A."/>
            <person name="Lindquist E."/>
            <person name="Lipzen A."/>
            <person name="Meier-kolthoff J.P."/>
            <person name="Ohm R.A."/>
            <person name="Otillar R.P."/>
            <person name="Pangilinan J."/>
            <person name="Peng Y."/>
            <person name="Rokas A."/>
            <person name="Rosa C.A."/>
            <person name="Scheuner C."/>
            <person name="Sibirny A.A."/>
            <person name="Slot J.C."/>
            <person name="Stielow J.B."/>
            <person name="Sun H."/>
            <person name="Kurtzman C.P."/>
            <person name="Blackwell M."/>
            <person name="Grigoriev I.V."/>
            <person name="Jeffries T.W."/>
        </authorList>
    </citation>
    <scope>NUCLEOTIDE SEQUENCE [LARGE SCALE GENOMIC DNA]</scope>
    <source>
        <strain evidence="4 5">NRRL YB-4993</strain>
    </source>
</reference>
<comment type="subcellular location">
    <subcellularLocation>
        <location evidence="1">Mitochondrion</location>
    </subcellularLocation>
</comment>